<protein>
    <submittedName>
        <fullName evidence="2">Uncharacterized protein</fullName>
    </submittedName>
</protein>
<gene>
    <name evidence="2" type="ORF">ACFFTU_02535</name>
</gene>
<comment type="caution">
    <text evidence="2">The sequence shown here is derived from an EMBL/GenBank/DDBJ whole genome shotgun (WGS) entry which is preliminary data.</text>
</comment>
<dbReference type="RefSeq" id="WP_345217450.1">
    <property type="nucleotide sequence ID" value="NZ_BAAAXE010000001.1"/>
</dbReference>
<evidence type="ECO:0000313" key="2">
    <source>
        <dbReference type="EMBL" id="MFB9518828.1"/>
    </source>
</evidence>
<dbReference type="EMBL" id="JBHMCR010000002">
    <property type="protein sequence ID" value="MFB9518828.1"/>
    <property type="molecule type" value="Genomic_DNA"/>
</dbReference>
<keyword evidence="1" id="KW-0472">Membrane</keyword>
<accession>A0ABV5P7T4</accession>
<sequence>MPARPARAESFQPSWPGWPYVVLTVLLAAVGNDWTSGEVRTLGYVLVVIVAVASALPRRH</sequence>
<keyword evidence="3" id="KW-1185">Reference proteome</keyword>
<organism evidence="2 3">
    <name type="scientific">Streptomyces cremeus</name>
    <dbReference type="NCBI Taxonomy" id="66881"/>
    <lineage>
        <taxon>Bacteria</taxon>
        <taxon>Bacillati</taxon>
        <taxon>Actinomycetota</taxon>
        <taxon>Actinomycetes</taxon>
        <taxon>Kitasatosporales</taxon>
        <taxon>Streptomycetaceae</taxon>
        <taxon>Streptomyces</taxon>
    </lineage>
</organism>
<proteinExistence type="predicted"/>
<name>A0ABV5P7T4_STRCM</name>
<evidence type="ECO:0000256" key="1">
    <source>
        <dbReference type="SAM" id="Phobius"/>
    </source>
</evidence>
<keyword evidence="1" id="KW-1133">Transmembrane helix</keyword>
<keyword evidence="1" id="KW-0812">Transmembrane</keyword>
<reference evidence="2 3" key="1">
    <citation type="submission" date="2024-09" db="EMBL/GenBank/DDBJ databases">
        <authorList>
            <person name="Sun Q."/>
            <person name="Mori K."/>
        </authorList>
    </citation>
    <scope>NUCLEOTIDE SEQUENCE [LARGE SCALE GENOMIC DNA]</scope>
    <source>
        <strain evidence="2 3">JCM 4362</strain>
    </source>
</reference>
<feature type="transmembrane region" description="Helical" evidence="1">
    <location>
        <begin position="41"/>
        <end position="57"/>
    </location>
</feature>
<dbReference type="Proteomes" id="UP001589718">
    <property type="component" value="Unassembled WGS sequence"/>
</dbReference>
<feature type="transmembrane region" description="Helical" evidence="1">
    <location>
        <begin position="17"/>
        <end position="34"/>
    </location>
</feature>
<evidence type="ECO:0000313" key="3">
    <source>
        <dbReference type="Proteomes" id="UP001589718"/>
    </source>
</evidence>